<dbReference type="RefSeq" id="WP_108141235.1">
    <property type="nucleotide sequence ID" value="NZ_JBQPXQ010000001.1"/>
</dbReference>
<protein>
    <submittedName>
        <fullName evidence="3">Sporulation and spore germination protein</fullName>
    </submittedName>
</protein>
<dbReference type="EMBL" id="QAXS01000025">
    <property type="protein sequence ID" value="PTV96741.1"/>
    <property type="molecule type" value="Genomic_DNA"/>
</dbReference>
<keyword evidence="1" id="KW-0472">Membrane</keyword>
<comment type="caution">
    <text evidence="3">The sequence shown here is derived from an EMBL/GenBank/DDBJ whole genome shotgun (WGS) entry which is preliminary data.</text>
</comment>
<dbReference type="EMBL" id="SNXX01000020">
    <property type="protein sequence ID" value="TDP90418.1"/>
    <property type="molecule type" value="Genomic_DNA"/>
</dbReference>
<feature type="transmembrane region" description="Helical" evidence="1">
    <location>
        <begin position="16"/>
        <end position="37"/>
    </location>
</feature>
<name>A0A2T5RHM7_9FIRM</name>
<dbReference type="Pfam" id="PF10646">
    <property type="entry name" value="Germane"/>
    <property type="match status" value="1"/>
</dbReference>
<keyword evidence="1" id="KW-1133">Transmembrane helix</keyword>
<organism evidence="3 5">
    <name type="scientific">Halanaerobium saccharolyticum</name>
    <dbReference type="NCBI Taxonomy" id="43595"/>
    <lineage>
        <taxon>Bacteria</taxon>
        <taxon>Bacillati</taxon>
        <taxon>Bacillota</taxon>
        <taxon>Clostridia</taxon>
        <taxon>Halanaerobiales</taxon>
        <taxon>Halanaerobiaceae</taxon>
        <taxon>Halanaerobium</taxon>
    </lineage>
</organism>
<dbReference type="Proteomes" id="UP000244089">
    <property type="component" value="Unassembled WGS sequence"/>
</dbReference>
<dbReference type="AlphaFoldDB" id="A0A2T5RHM7"/>
<evidence type="ECO:0000259" key="2">
    <source>
        <dbReference type="SMART" id="SM00909"/>
    </source>
</evidence>
<proteinExistence type="predicted"/>
<evidence type="ECO:0000313" key="5">
    <source>
        <dbReference type="Proteomes" id="UP000244089"/>
    </source>
</evidence>
<dbReference type="InterPro" id="IPR019606">
    <property type="entry name" value="GerMN"/>
</dbReference>
<reference evidence="3 5" key="1">
    <citation type="submission" date="2018-04" db="EMBL/GenBank/DDBJ databases">
        <title>Subsurface microbial communities from deep shales in Ohio and West Virginia, USA.</title>
        <authorList>
            <person name="Wrighton K."/>
        </authorList>
    </citation>
    <scope>NUCLEOTIDE SEQUENCE [LARGE SCALE GENOMIC DNA]</scope>
    <source>
        <strain evidence="4 6">MSL 7</strain>
        <strain evidence="3 5">WC1</strain>
    </source>
</reference>
<dbReference type="SMART" id="SM00909">
    <property type="entry name" value="Germane"/>
    <property type="match status" value="1"/>
</dbReference>
<dbReference type="Proteomes" id="UP000295176">
    <property type="component" value="Unassembled WGS sequence"/>
</dbReference>
<sequence length="179" mass="20276">MAANKTILSPAQKRKLLLVLRLLLLTAAVLYLLFLFYNNFSADNKLTVYFSTEDANYLRLEEREIDQDKDLYLQIFEELKAGPESSELGATIPDGSQLLEYEIEGELIVLNFNRALKDNHWGGSTGELLTVYSIVNSYTALEQIQNVRILIEGEEVESLVGHLDLSQPLMYNQKLTEGS</sequence>
<accession>A0A2T5RHM7</accession>
<evidence type="ECO:0000256" key="1">
    <source>
        <dbReference type="SAM" id="Phobius"/>
    </source>
</evidence>
<feature type="domain" description="GerMN" evidence="2">
    <location>
        <begin position="72"/>
        <end position="160"/>
    </location>
</feature>
<dbReference type="OrthoDB" id="1976337at2"/>
<gene>
    <name evidence="4" type="ORF">C7957_12010</name>
    <name evidence="3" type="ORF">C8C76_1252</name>
</gene>
<keyword evidence="1" id="KW-0812">Transmembrane</keyword>
<evidence type="ECO:0000313" key="6">
    <source>
        <dbReference type="Proteomes" id="UP000295176"/>
    </source>
</evidence>
<evidence type="ECO:0000313" key="4">
    <source>
        <dbReference type="EMBL" id="TDP90418.1"/>
    </source>
</evidence>
<evidence type="ECO:0000313" key="3">
    <source>
        <dbReference type="EMBL" id="PTV96741.1"/>
    </source>
</evidence>